<dbReference type="InterPro" id="IPR001509">
    <property type="entry name" value="Epimerase_deHydtase"/>
</dbReference>
<dbReference type="SUPFAM" id="SSF51735">
    <property type="entry name" value="NAD(P)-binding Rossmann-fold domains"/>
    <property type="match status" value="1"/>
</dbReference>
<dbReference type="Gene3D" id="3.40.50.720">
    <property type="entry name" value="NAD(P)-binding Rossmann-like Domain"/>
    <property type="match status" value="1"/>
</dbReference>
<proteinExistence type="inferred from homology"/>
<organism evidence="3">
    <name type="scientific">marine metagenome</name>
    <dbReference type="NCBI Taxonomy" id="408172"/>
    <lineage>
        <taxon>unclassified sequences</taxon>
        <taxon>metagenomes</taxon>
        <taxon>ecological metagenomes</taxon>
    </lineage>
</organism>
<dbReference type="EMBL" id="UINC01221327">
    <property type="protein sequence ID" value="SVE49618.1"/>
    <property type="molecule type" value="Genomic_DNA"/>
</dbReference>
<evidence type="ECO:0000256" key="1">
    <source>
        <dbReference type="ARBA" id="ARBA00007637"/>
    </source>
</evidence>
<feature type="non-terminal residue" evidence="3">
    <location>
        <position position="204"/>
    </location>
</feature>
<dbReference type="PANTHER" id="PTHR43000">
    <property type="entry name" value="DTDP-D-GLUCOSE 4,6-DEHYDRATASE-RELATED"/>
    <property type="match status" value="1"/>
</dbReference>
<dbReference type="Pfam" id="PF01370">
    <property type="entry name" value="Epimerase"/>
    <property type="match status" value="1"/>
</dbReference>
<sequence length="204" mass="23238">MESEPKNILITGGSGFIGSHITDYCIERGYNVRILDIKEPHRNDVEFINGSVINRSLVTKTMQGIDFVYHLAAVSNIDHVKEKPIETIEYNIMGTAYLLEEARQKGIKRFFLSSSVFVYEQTGHLYTSSKQYSEIICKNYQILYGVPYTILRFGTVYGPRSRQADVISVFIKNAIEDNHVIINGDGKQLRNFIYVKDLAKGSVR</sequence>
<protein>
    <recommendedName>
        <fullName evidence="2">NAD-dependent epimerase/dehydratase domain-containing protein</fullName>
    </recommendedName>
</protein>
<name>A0A383E0J1_9ZZZZ</name>
<dbReference type="AlphaFoldDB" id="A0A383E0J1"/>
<feature type="domain" description="NAD-dependent epimerase/dehydratase" evidence="2">
    <location>
        <begin position="8"/>
        <end position="203"/>
    </location>
</feature>
<gene>
    <name evidence="3" type="ORF">METZ01_LOCUS502472</name>
</gene>
<comment type="similarity">
    <text evidence="1">Belongs to the NAD(P)-dependent epimerase/dehydratase family.</text>
</comment>
<reference evidence="3" key="1">
    <citation type="submission" date="2018-05" db="EMBL/GenBank/DDBJ databases">
        <authorList>
            <person name="Lanie J.A."/>
            <person name="Ng W.-L."/>
            <person name="Kazmierczak K.M."/>
            <person name="Andrzejewski T.M."/>
            <person name="Davidsen T.M."/>
            <person name="Wayne K.J."/>
            <person name="Tettelin H."/>
            <person name="Glass J.I."/>
            <person name="Rusch D."/>
            <person name="Podicherti R."/>
            <person name="Tsui H.-C.T."/>
            <person name="Winkler M.E."/>
        </authorList>
    </citation>
    <scope>NUCLEOTIDE SEQUENCE</scope>
</reference>
<evidence type="ECO:0000259" key="2">
    <source>
        <dbReference type="Pfam" id="PF01370"/>
    </source>
</evidence>
<evidence type="ECO:0000313" key="3">
    <source>
        <dbReference type="EMBL" id="SVE49618.1"/>
    </source>
</evidence>
<dbReference type="InterPro" id="IPR036291">
    <property type="entry name" value="NAD(P)-bd_dom_sf"/>
</dbReference>
<accession>A0A383E0J1</accession>